<dbReference type="SMART" id="SM00052">
    <property type="entry name" value="EAL"/>
    <property type="match status" value="1"/>
</dbReference>
<keyword evidence="3" id="KW-0597">Phosphoprotein</keyword>
<dbReference type="SMART" id="SM00448">
    <property type="entry name" value="REC"/>
    <property type="match status" value="1"/>
</dbReference>
<name>A0ABR7N5D0_9FIRM</name>
<dbReference type="Gene3D" id="3.30.70.270">
    <property type="match status" value="1"/>
</dbReference>
<dbReference type="Pfam" id="PF00563">
    <property type="entry name" value="EAL"/>
    <property type="match status" value="1"/>
</dbReference>
<dbReference type="InterPro" id="IPR000160">
    <property type="entry name" value="GGDEF_dom"/>
</dbReference>
<dbReference type="CDD" id="cd01948">
    <property type="entry name" value="EAL"/>
    <property type="match status" value="1"/>
</dbReference>
<dbReference type="EMBL" id="JACRSZ010000001">
    <property type="protein sequence ID" value="MBC8571601.1"/>
    <property type="molecule type" value="Genomic_DNA"/>
</dbReference>
<dbReference type="SUPFAM" id="SSF52172">
    <property type="entry name" value="CheY-like"/>
    <property type="match status" value="1"/>
</dbReference>
<evidence type="ECO:0000259" key="4">
    <source>
        <dbReference type="PROSITE" id="PS50110"/>
    </source>
</evidence>
<evidence type="ECO:0000313" key="8">
    <source>
        <dbReference type="Proteomes" id="UP000657421"/>
    </source>
</evidence>
<dbReference type="InterPro" id="IPR043128">
    <property type="entry name" value="Rev_trsase/Diguanyl_cyclase"/>
</dbReference>
<comment type="function">
    <text evidence="2">May play the central regulatory role in sporulation. It may be an element of the effector pathway responsible for the activation of sporulation genes in response to nutritional stress. Spo0A may act in concert with spo0H (a sigma factor) to control the expression of some genes that are critical to the sporulation process.</text>
</comment>
<evidence type="ECO:0000313" key="7">
    <source>
        <dbReference type="EMBL" id="MBC8571601.1"/>
    </source>
</evidence>
<evidence type="ECO:0000256" key="1">
    <source>
        <dbReference type="ARBA" id="ARBA00018672"/>
    </source>
</evidence>
<evidence type="ECO:0000256" key="2">
    <source>
        <dbReference type="ARBA" id="ARBA00024867"/>
    </source>
</evidence>
<dbReference type="NCBIfam" id="TIGR00254">
    <property type="entry name" value="GGDEF"/>
    <property type="match status" value="1"/>
</dbReference>
<dbReference type="PANTHER" id="PTHR33121:SF79">
    <property type="entry name" value="CYCLIC DI-GMP PHOSPHODIESTERASE PDED-RELATED"/>
    <property type="match status" value="1"/>
</dbReference>
<sequence>MQSFRYSGKALGIKEALCQQTSYEQAMEEYIDTNVISEDQGKLRFAQSLSKLCDQLKVLPQVTVHYRARVNGEIHYYYMKCARVGKEEIENLVIAFSNEDTDVKRNELESMIIPSSVSAKRKILVVEDNELNREILTELLSEKFDILTAENGEIGLKMLSEHYRELSAVLLDVYMPVCDGFEFLERIKDDVMLSSVPVIVTTGSNRPEDEEHCLELGAVDFISKPYKPKVVKARLNSVIKLRESAAALSAIEYDELTGLYTRQAFYHHAKTLINFRSDKKFHVLVADIHNFKLVNSIYGEKMGDQVLKYLAKVFSGHIGDGLVARYGSDQFICLVCGDVDLSLDLVEQRVRKITKEAPIPNLVIKYGMYQNADISQPLTIICDRAFTAMKSIQYSYERNVATYDGSMSQKHIREMMMENEFESAIEREEFVIWYQPKYDVKTERIEGAEALVRWKKSDGTMISPGEFIPLFERNGLIVRLDEYVFRKVCQIQRERMERGERVLPVSVNLSRATLHHEGIVERYAQIVYDSQVPFEAVPIELTETAALYSIQIQGLTEKMVDVGFLLHMDDFGSGYSSMTSLNVLPFRVLKLDKALIDFIGNSRGDQVIQHTIALAHGLGMKVLAEGVEVKEQVEFLRTMECDEIQGFYYARPLPLEVFSQLLDEEQKA</sequence>
<dbReference type="Pfam" id="PF00072">
    <property type="entry name" value="Response_reg"/>
    <property type="match status" value="1"/>
</dbReference>
<dbReference type="CDD" id="cd01949">
    <property type="entry name" value="GGDEF"/>
    <property type="match status" value="1"/>
</dbReference>
<dbReference type="InterPro" id="IPR001633">
    <property type="entry name" value="EAL_dom"/>
</dbReference>
<protein>
    <recommendedName>
        <fullName evidence="1">Stage 0 sporulation protein A homolog</fullName>
    </recommendedName>
</protein>
<evidence type="ECO:0000259" key="5">
    <source>
        <dbReference type="PROSITE" id="PS50883"/>
    </source>
</evidence>
<accession>A0ABR7N5D0</accession>
<dbReference type="SUPFAM" id="SSF55073">
    <property type="entry name" value="Nucleotide cyclase"/>
    <property type="match status" value="1"/>
</dbReference>
<comment type="caution">
    <text evidence="7">The sequence shown here is derived from an EMBL/GenBank/DDBJ whole genome shotgun (WGS) entry which is preliminary data.</text>
</comment>
<dbReference type="Gene3D" id="3.40.50.2300">
    <property type="match status" value="1"/>
</dbReference>
<keyword evidence="8" id="KW-1185">Reference proteome</keyword>
<dbReference type="PANTHER" id="PTHR33121">
    <property type="entry name" value="CYCLIC DI-GMP PHOSPHODIESTERASE PDEF"/>
    <property type="match status" value="1"/>
</dbReference>
<dbReference type="PROSITE" id="PS50887">
    <property type="entry name" value="GGDEF"/>
    <property type="match status" value="1"/>
</dbReference>
<dbReference type="InterPro" id="IPR029787">
    <property type="entry name" value="Nucleotide_cyclase"/>
</dbReference>
<feature type="modified residue" description="4-aspartylphosphate" evidence="3">
    <location>
        <position position="172"/>
    </location>
</feature>
<feature type="domain" description="EAL" evidence="5">
    <location>
        <begin position="414"/>
        <end position="666"/>
    </location>
</feature>
<dbReference type="PROSITE" id="PS50883">
    <property type="entry name" value="EAL"/>
    <property type="match status" value="1"/>
</dbReference>
<feature type="domain" description="GGDEF" evidence="6">
    <location>
        <begin position="279"/>
        <end position="405"/>
    </location>
</feature>
<dbReference type="Gene3D" id="3.20.20.450">
    <property type="entry name" value="EAL domain"/>
    <property type="match status" value="1"/>
</dbReference>
<dbReference type="SUPFAM" id="SSF141868">
    <property type="entry name" value="EAL domain-like"/>
    <property type="match status" value="1"/>
</dbReference>
<reference evidence="7 8" key="1">
    <citation type="submission" date="2020-08" db="EMBL/GenBank/DDBJ databases">
        <title>Genome public.</title>
        <authorList>
            <person name="Liu C."/>
            <person name="Sun Q."/>
        </authorList>
    </citation>
    <scope>NUCLEOTIDE SEQUENCE [LARGE SCALE GENOMIC DNA]</scope>
    <source>
        <strain evidence="7 8">NSJ-46</strain>
    </source>
</reference>
<dbReference type="InterPro" id="IPR011006">
    <property type="entry name" value="CheY-like_superfamily"/>
</dbReference>
<evidence type="ECO:0000256" key="3">
    <source>
        <dbReference type="PROSITE-ProRule" id="PRU00169"/>
    </source>
</evidence>
<proteinExistence type="predicted"/>
<evidence type="ECO:0000259" key="6">
    <source>
        <dbReference type="PROSITE" id="PS50887"/>
    </source>
</evidence>
<organism evidence="7 8">
    <name type="scientific">Jingyaoa shaoxingensis</name>
    <dbReference type="NCBI Taxonomy" id="2763671"/>
    <lineage>
        <taxon>Bacteria</taxon>
        <taxon>Bacillati</taxon>
        <taxon>Bacillota</taxon>
        <taxon>Clostridia</taxon>
        <taxon>Lachnospirales</taxon>
        <taxon>Lachnospiraceae</taxon>
        <taxon>Jingyaoa</taxon>
    </lineage>
</organism>
<gene>
    <name evidence="7" type="ORF">H8716_00660</name>
</gene>
<dbReference type="InterPro" id="IPR001789">
    <property type="entry name" value="Sig_transdc_resp-reg_receiver"/>
</dbReference>
<dbReference type="InterPro" id="IPR050706">
    <property type="entry name" value="Cyclic-di-GMP_PDE-like"/>
</dbReference>
<feature type="domain" description="Response regulatory" evidence="4">
    <location>
        <begin position="122"/>
        <end position="239"/>
    </location>
</feature>
<dbReference type="Proteomes" id="UP000657421">
    <property type="component" value="Unassembled WGS sequence"/>
</dbReference>
<dbReference type="Pfam" id="PF00990">
    <property type="entry name" value="GGDEF"/>
    <property type="match status" value="1"/>
</dbReference>
<dbReference type="InterPro" id="IPR035919">
    <property type="entry name" value="EAL_sf"/>
</dbReference>
<dbReference type="SMART" id="SM00267">
    <property type="entry name" value="GGDEF"/>
    <property type="match status" value="1"/>
</dbReference>
<dbReference type="PROSITE" id="PS50110">
    <property type="entry name" value="RESPONSE_REGULATORY"/>
    <property type="match status" value="1"/>
</dbReference>